<sequence length="109" mass="12282">MNEILIFVQKKRSVLLDFRIENLVLSPPFFGLLLLAHLIISGKVNPKSGKTRRKGMVILVGGLKLLFRNYYASSTNNRRVQPRSSSSMRFTASGSMAIMRLSSRVLMLP</sequence>
<keyword evidence="1" id="KW-0472">Membrane</keyword>
<keyword evidence="3" id="KW-1185">Reference proteome</keyword>
<evidence type="ECO:0000256" key="1">
    <source>
        <dbReference type="SAM" id="Phobius"/>
    </source>
</evidence>
<dbReference type="Proteomes" id="UP000253090">
    <property type="component" value="Unassembled WGS sequence"/>
</dbReference>
<reference evidence="2 3" key="1">
    <citation type="submission" date="2018-07" db="EMBL/GenBank/DDBJ databases">
        <title>Genomic Encyclopedia of Type Strains, Phase III (KMG-III): the genomes of soil and plant-associated and newly described type strains.</title>
        <authorList>
            <person name="Whitman W."/>
        </authorList>
    </citation>
    <scope>NUCLEOTIDE SEQUENCE [LARGE SCALE GENOMIC DNA]</scope>
    <source>
        <strain evidence="2 3">CECT 8333</strain>
    </source>
</reference>
<organism evidence="2 3">
    <name type="scientific">Fontibacillus phaseoli</name>
    <dbReference type="NCBI Taxonomy" id="1416533"/>
    <lineage>
        <taxon>Bacteria</taxon>
        <taxon>Bacillati</taxon>
        <taxon>Bacillota</taxon>
        <taxon>Bacilli</taxon>
        <taxon>Bacillales</taxon>
        <taxon>Paenibacillaceae</taxon>
        <taxon>Fontibacillus</taxon>
    </lineage>
</organism>
<comment type="caution">
    <text evidence="2">The sequence shown here is derived from an EMBL/GenBank/DDBJ whole genome shotgun (WGS) entry which is preliminary data.</text>
</comment>
<dbReference type="AlphaFoldDB" id="A0A369BE75"/>
<keyword evidence="1" id="KW-0812">Transmembrane</keyword>
<keyword evidence="1" id="KW-1133">Transmembrane helix</keyword>
<feature type="transmembrane region" description="Helical" evidence="1">
    <location>
        <begin position="23"/>
        <end position="44"/>
    </location>
</feature>
<evidence type="ECO:0008006" key="4">
    <source>
        <dbReference type="Google" id="ProtNLM"/>
    </source>
</evidence>
<proteinExistence type="predicted"/>
<evidence type="ECO:0000313" key="3">
    <source>
        <dbReference type="Proteomes" id="UP000253090"/>
    </source>
</evidence>
<dbReference type="EMBL" id="QPJW01000004">
    <property type="protein sequence ID" value="RCX19849.1"/>
    <property type="molecule type" value="Genomic_DNA"/>
</dbReference>
<name>A0A369BE75_9BACL</name>
<evidence type="ECO:0000313" key="2">
    <source>
        <dbReference type="EMBL" id="RCX19849.1"/>
    </source>
</evidence>
<gene>
    <name evidence="2" type="ORF">DFP94_104307</name>
</gene>
<protein>
    <recommendedName>
        <fullName evidence="4">Transmembrane protein</fullName>
    </recommendedName>
</protein>
<accession>A0A369BE75</accession>